<dbReference type="Proteomes" id="UP000182100">
    <property type="component" value="Unassembled WGS sequence"/>
</dbReference>
<evidence type="ECO:0000259" key="1">
    <source>
        <dbReference type="Pfam" id="PF00248"/>
    </source>
</evidence>
<proteinExistence type="predicted"/>
<dbReference type="Pfam" id="PF00248">
    <property type="entry name" value="Aldo_ket_red"/>
    <property type="match status" value="1"/>
</dbReference>
<evidence type="ECO:0000313" key="2">
    <source>
        <dbReference type="EMBL" id="SDD40446.1"/>
    </source>
</evidence>
<dbReference type="FunFam" id="3.20.20.100:FF:000027">
    <property type="entry name" value="Aldo/keto reductase"/>
    <property type="match status" value="1"/>
</dbReference>
<name>A0A1G6UI97_9ACTN</name>
<evidence type="ECO:0000313" key="3">
    <source>
        <dbReference type="Proteomes" id="UP000182100"/>
    </source>
</evidence>
<dbReference type="AlphaFoldDB" id="A0A1G6UI97"/>
<feature type="domain" description="NADP-dependent oxidoreductase" evidence="1">
    <location>
        <begin position="56"/>
        <end position="354"/>
    </location>
</feature>
<accession>A0A1G6UI97</accession>
<dbReference type="STRING" id="67344.SAMN05216505_107173"/>
<dbReference type="InterPro" id="IPR036812">
    <property type="entry name" value="NAD(P)_OxRdtase_dom_sf"/>
</dbReference>
<dbReference type="GO" id="GO:0005829">
    <property type="term" value="C:cytosol"/>
    <property type="evidence" value="ECO:0007669"/>
    <property type="project" value="TreeGrafter"/>
</dbReference>
<dbReference type="InterPro" id="IPR023210">
    <property type="entry name" value="NADP_OxRdtase_dom"/>
</dbReference>
<dbReference type="InterPro" id="IPR050523">
    <property type="entry name" value="AKR_Detox_Biosynth"/>
</dbReference>
<dbReference type="EMBL" id="FMZK01000007">
    <property type="protein sequence ID" value="SDD40446.1"/>
    <property type="molecule type" value="Genomic_DNA"/>
</dbReference>
<gene>
    <name evidence="2" type="ORF">SAMN05216505_107173</name>
</gene>
<keyword evidence="3" id="KW-1185">Reference proteome</keyword>
<reference evidence="3" key="1">
    <citation type="submission" date="2016-10" db="EMBL/GenBank/DDBJ databases">
        <authorList>
            <person name="Varghese N."/>
            <person name="Submissions S."/>
        </authorList>
    </citation>
    <scope>NUCLEOTIDE SEQUENCE [LARGE SCALE GENOMIC DNA]</scope>
    <source>
        <strain evidence="3">CGMCC 4.3504</strain>
    </source>
</reference>
<dbReference type="PANTHER" id="PTHR43364">
    <property type="entry name" value="NADH-SPECIFIC METHYLGLYOXAL REDUCTASE-RELATED"/>
    <property type="match status" value="1"/>
</dbReference>
<dbReference type="PANTHER" id="PTHR43364:SF18">
    <property type="entry name" value="OXIDOREDUCTASE"/>
    <property type="match status" value="1"/>
</dbReference>
<dbReference type="Gene3D" id="3.20.20.100">
    <property type="entry name" value="NADP-dependent oxidoreductase domain"/>
    <property type="match status" value="1"/>
</dbReference>
<dbReference type="SUPFAM" id="SSF51430">
    <property type="entry name" value="NAD(P)-linked oxidoreductase"/>
    <property type="match status" value="1"/>
</dbReference>
<protein>
    <submittedName>
        <fullName evidence="2">Predicted oxidoreductase</fullName>
    </submittedName>
</protein>
<organism evidence="2 3">
    <name type="scientific">Streptomyces prasinopilosus</name>
    <dbReference type="NCBI Taxonomy" id="67344"/>
    <lineage>
        <taxon>Bacteria</taxon>
        <taxon>Bacillati</taxon>
        <taxon>Actinomycetota</taxon>
        <taxon>Actinomycetes</taxon>
        <taxon>Kitasatosporales</taxon>
        <taxon>Streptomycetaceae</taxon>
        <taxon>Streptomyces</taxon>
    </lineage>
</organism>
<sequence>MPLAVFVPGGHRTGSLPARCLGKSVVRGYPHRQVRPVISAFMEQRHLGRTGLRVSRIGLGTLTWGRDTDEHDAADLLRTFWEAGGNLVDTADVYGDGEAEYLLGQLMDGLVPRRDLVISTKAGSVADPDRRVDGSRGHLLSALDASLARLGTDHVDVWHLHSYDPATPLEETLQALDIAVASGRARYAGVAGFCGWQLARAATWQLAAPGSRARLASTQMEYSLLQRGVEREVLPAALDTGVGLLPSSPLGRGVLTGKYRGDAVPPDSRRASGHMAAFVEPYLDDTASRIVDAVTTAADGLAVTALQVALAWVRDRPGVTAPVVGARNAQQLTAALSVEALTLPDEICRALDDVSAPVHRYPDHDWSTL</sequence>